<evidence type="ECO:0000256" key="6">
    <source>
        <dbReference type="PROSITE-ProRule" id="PRU00169"/>
    </source>
</evidence>
<protein>
    <submittedName>
        <fullName evidence="10">Response regulator transcription factor</fullName>
    </submittedName>
</protein>
<feature type="modified residue" description="4-aspartylphosphate" evidence="6">
    <location>
        <position position="53"/>
    </location>
</feature>
<keyword evidence="2" id="KW-0902">Two-component regulatory system</keyword>
<evidence type="ECO:0000256" key="4">
    <source>
        <dbReference type="ARBA" id="ARBA00023125"/>
    </source>
</evidence>
<proteinExistence type="predicted"/>
<keyword evidence="1 6" id="KW-0597">Phosphoprotein</keyword>
<keyword evidence="3" id="KW-0805">Transcription regulation</keyword>
<evidence type="ECO:0000256" key="3">
    <source>
        <dbReference type="ARBA" id="ARBA00023015"/>
    </source>
</evidence>
<feature type="DNA-binding region" description="OmpR/PhoB-type" evidence="7">
    <location>
        <begin position="121"/>
        <end position="220"/>
    </location>
</feature>
<sequence>MKARILVVEGKRADRPSFVAGLMRKGYQVESVPNGSAALGRLDSYQPHLVVIDAASMRTSGKRICQSMRAHAPNIPIALILSPEQVNLYQNEPLAEVMLVLPFTLQKLVNRIRSLLPADNKDIIRVGVIQLDPVQRWVRVGSRQTSLTPRLVTLLRILMEHPGEVIEREALFRQAWDTAYTEDTRTLDVHISWLRRALENDYRHPRLIKTIRGVGYRLDPEEER</sequence>
<keyword evidence="5" id="KW-0804">Transcription</keyword>
<dbReference type="Gene3D" id="3.40.50.2300">
    <property type="match status" value="1"/>
</dbReference>
<dbReference type="GO" id="GO:0000156">
    <property type="term" value="F:phosphorelay response regulator activity"/>
    <property type="evidence" value="ECO:0007669"/>
    <property type="project" value="TreeGrafter"/>
</dbReference>
<dbReference type="Pfam" id="PF00486">
    <property type="entry name" value="Trans_reg_C"/>
    <property type="match status" value="1"/>
</dbReference>
<name>A0A7C4KHQ2_9CHLR</name>
<dbReference type="GO" id="GO:0032993">
    <property type="term" value="C:protein-DNA complex"/>
    <property type="evidence" value="ECO:0007669"/>
    <property type="project" value="TreeGrafter"/>
</dbReference>
<dbReference type="EMBL" id="DSYK01000428">
    <property type="protein sequence ID" value="HGS21934.1"/>
    <property type="molecule type" value="Genomic_DNA"/>
</dbReference>
<dbReference type="SMART" id="SM00862">
    <property type="entry name" value="Trans_reg_C"/>
    <property type="match status" value="1"/>
</dbReference>
<organism evidence="10">
    <name type="scientific">Anaerolinea thermolimosa</name>
    <dbReference type="NCBI Taxonomy" id="229919"/>
    <lineage>
        <taxon>Bacteria</taxon>
        <taxon>Bacillati</taxon>
        <taxon>Chloroflexota</taxon>
        <taxon>Anaerolineae</taxon>
        <taxon>Anaerolineales</taxon>
        <taxon>Anaerolineaceae</taxon>
        <taxon>Anaerolinea</taxon>
    </lineage>
</organism>
<dbReference type="GO" id="GO:0000976">
    <property type="term" value="F:transcription cis-regulatory region binding"/>
    <property type="evidence" value="ECO:0007669"/>
    <property type="project" value="TreeGrafter"/>
</dbReference>
<dbReference type="Gene3D" id="1.10.10.10">
    <property type="entry name" value="Winged helix-like DNA-binding domain superfamily/Winged helix DNA-binding domain"/>
    <property type="match status" value="1"/>
</dbReference>
<dbReference type="InterPro" id="IPR039420">
    <property type="entry name" value="WalR-like"/>
</dbReference>
<evidence type="ECO:0000256" key="1">
    <source>
        <dbReference type="ARBA" id="ARBA00022553"/>
    </source>
</evidence>
<dbReference type="InterPro" id="IPR001867">
    <property type="entry name" value="OmpR/PhoB-type_DNA-bd"/>
</dbReference>
<dbReference type="InterPro" id="IPR011006">
    <property type="entry name" value="CheY-like_superfamily"/>
</dbReference>
<dbReference type="InterPro" id="IPR001789">
    <property type="entry name" value="Sig_transdc_resp-reg_receiver"/>
</dbReference>
<feature type="domain" description="Response regulatory" evidence="8">
    <location>
        <begin position="4"/>
        <end position="116"/>
    </location>
</feature>
<dbReference type="SUPFAM" id="SSF52172">
    <property type="entry name" value="CheY-like"/>
    <property type="match status" value="1"/>
</dbReference>
<dbReference type="CDD" id="cd00383">
    <property type="entry name" value="trans_reg_C"/>
    <property type="match status" value="1"/>
</dbReference>
<keyword evidence="4 7" id="KW-0238">DNA-binding</keyword>
<dbReference type="InterPro" id="IPR016032">
    <property type="entry name" value="Sig_transdc_resp-reg_C-effctor"/>
</dbReference>
<accession>A0A7C4KHQ2</accession>
<gene>
    <name evidence="10" type="ORF">ENT37_08695</name>
</gene>
<dbReference type="PANTHER" id="PTHR48111:SF1">
    <property type="entry name" value="TWO-COMPONENT RESPONSE REGULATOR ORR33"/>
    <property type="match status" value="1"/>
</dbReference>
<evidence type="ECO:0000256" key="5">
    <source>
        <dbReference type="ARBA" id="ARBA00023163"/>
    </source>
</evidence>
<feature type="domain" description="OmpR/PhoB-type" evidence="9">
    <location>
        <begin position="121"/>
        <end position="220"/>
    </location>
</feature>
<dbReference type="PROSITE" id="PS51755">
    <property type="entry name" value="OMPR_PHOB"/>
    <property type="match status" value="1"/>
</dbReference>
<dbReference type="GO" id="GO:0006355">
    <property type="term" value="P:regulation of DNA-templated transcription"/>
    <property type="evidence" value="ECO:0007669"/>
    <property type="project" value="InterPro"/>
</dbReference>
<reference evidence="10" key="1">
    <citation type="journal article" date="2020" name="mSystems">
        <title>Genome- and Community-Level Interaction Insights into Carbon Utilization and Element Cycling Functions of Hydrothermarchaeota in Hydrothermal Sediment.</title>
        <authorList>
            <person name="Zhou Z."/>
            <person name="Liu Y."/>
            <person name="Xu W."/>
            <person name="Pan J."/>
            <person name="Luo Z.H."/>
            <person name="Li M."/>
        </authorList>
    </citation>
    <scope>NUCLEOTIDE SEQUENCE [LARGE SCALE GENOMIC DNA]</scope>
    <source>
        <strain evidence="10">SpSt-573</strain>
    </source>
</reference>
<dbReference type="PROSITE" id="PS50110">
    <property type="entry name" value="RESPONSE_REGULATORY"/>
    <property type="match status" value="1"/>
</dbReference>
<comment type="caution">
    <text evidence="10">The sequence shown here is derived from an EMBL/GenBank/DDBJ whole genome shotgun (WGS) entry which is preliminary data.</text>
</comment>
<evidence type="ECO:0000256" key="7">
    <source>
        <dbReference type="PROSITE-ProRule" id="PRU01091"/>
    </source>
</evidence>
<evidence type="ECO:0000256" key="2">
    <source>
        <dbReference type="ARBA" id="ARBA00023012"/>
    </source>
</evidence>
<evidence type="ECO:0000259" key="8">
    <source>
        <dbReference type="PROSITE" id="PS50110"/>
    </source>
</evidence>
<dbReference type="AlphaFoldDB" id="A0A7C4KHQ2"/>
<dbReference type="Pfam" id="PF00072">
    <property type="entry name" value="Response_reg"/>
    <property type="match status" value="1"/>
</dbReference>
<dbReference type="PANTHER" id="PTHR48111">
    <property type="entry name" value="REGULATOR OF RPOS"/>
    <property type="match status" value="1"/>
</dbReference>
<dbReference type="GO" id="GO:0005829">
    <property type="term" value="C:cytosol"/>
    <property type="evidence" value="ECO:0007669"/>
    <property type="project" value="TreeGrafter"/>
</dbReference>
<dbReference type="SUPFAM" id="SSF46894">
    <property type="entry name" value="C-terminal effector domain of the bipartite response regulators"/>
    <property type="match status" value="1"/>
</dbReference>
<dbReference type="InterPro" id="IPR036388">
    <property type="entry name" value="WH-like_DNA-bd_sf"/>
</dbReference>
<evidence type="ECO:0000313" key="10">
    <source>
        <dbReference type="EMBL" id="HGS21934.1"/>
    </source>
</evidence>
<evidence type="ECO:0000259" key="9">
    <source>
        <dbReference type="PROSITE" id="PS51755"/>
    </source>
</evidence>